<dbReference type="EMBL" id="SGMF01000015">
    <property type="protein sequence ID" value="NFC47367.1"/>
    <property type="molecule type" value="Genomic_DNA"/>
</dbReference>
<proteinExistence type="predicted"/>
<evidence type="ECO:0008006" key="2">
    <source>
        <dbReference type="Google" id="ProtNLM"/>
    </source>
</evidence>
<organism evidence="1">
    <name type="scientific">Clostridium botulinum</name>
    <dbReference type="NCBI Taxonomy" id="1491"/>
    <lineage>
        <taxon>Bacteria</taxon>
        <taxon>Bacillati</taxon>
        <taxon>Bacillota</taxon>
        <taxon>Clostridia</taxon>
        <taxon>Eubacteriales</taxon>
        <taxon>Clostridiaceae</taxon>
        <taxon>Clostridium</taxon>
    </lineage>
</organism>
<name>A0A6G4D0J5_CLOBO</name>
<gene>
    <name evidence="1" type="ORF">EXN05_08840</name>
</gene>
<protein>
    <recommendedName>
        <fullName evidence="2">Sporulation protein Cse60</fullName>
    </recommendedName>
</protein>
<reference evidence="1" key="1">
    <citation type="submission" date="2019-02" db="EMBL/GenBank/DDBJ databases">
        <title>Genome sequencing of Clostridium botulinum clinical isolates.</title>
        <authorList>
            <person name="Brunt J."/>
            <person name="Van Vliet A.H.M."/>
            <person name="Stringer S.C."/>
            <person name="Grant K.A."/>
            <person name="Carter A.C."/>
            <person name="Peck M.W."/>
        </authorList>
    </citation>
    <scope>NUCLEOTIDE SEQUENCE</scope>
    <source>
        <strain evidence="1">H065060505</strain>
    </source>
</reference>
<comment type="caution">
    <text evidence="1">The sequence shown here is derived from an EMBL/GenBank/DDBJ whole genome shotgun (WGS) entry which is preliminary data.</text>
</comment>
<dbReference type="AlphaFoldDB" id="A0A6G4D0J5"/>
<accession>A0A6G4D0J5</accession>
<sequence length="60" mass="7017">MKVKILKGLMTKARDTNNIENQINDFIKSKKVIDIKHSMCVANETTHMYFIVVTILYEDE</sequence>
<evidence type="ECO:0000313" key="1">
    <source>
        <dbReference type="EMBL" id="NFC47367.1"/>
    </source>
</evidence>